<dbReference type="EMBL" id="KN847041">
    <property type="protein sequence ID" value="KIW31460.1"/>
    <property type="molecule type" value="Genomic_DNA"/>
</dbReference>
<dbReference type="Proteomes" id="UP000054466">
    <property type="component" value="Unassembled WGS sequence"/>
</dbReference>
<sequence>MHNVARRTQDDTVSTTAWESSNEAASEDTAWHDSNDNFMPQATSRISAEGMAQDAASQFFAARRPAFSDPFPAPTSSTFDANSVACRRMHATMLNGLLWDIYFKVFELRFAIWLGNSCRPYLDFTPKPKASIIQLILELDGCEDFHGPSSQKYLPHAPNTLLDDTRKSVDAERMMNDALLTAIYAYAVRWLPLQSAYRNTDDQGASECQSREQDVRSYMWRQAKQAILHALTRPSYRSILALLLFTSTEMPTEDDDPGFVQLCNQALFSHLHILRSPVKWQAKTLSPNQLAASSSNDRVVWCVPEDGNAKHNQEPDNVFWLCVVFGCSRALLRLQPSFILLGNSGDEQVWKFIRERTVIFDQSFGTLKGSQTPLTPDIAETVLQHATACKTMYIGVITQLCDSLFHHKLLPVEIASQAVIDEAQRFHDVFDHLLAMCARDYMFLTSESQLNYLLLVTHYHLASLILADILDSQDTVSEHLKNPVLSRSTCCQAIVNVLSLVLTHDRHSTVDDFAYGSKLLLDPSPELMAEVLLRTGNAILVMHTSGEISTYTTQTMLSIIFSASTIVSEISRKAALVLSILRQACAARNLKVFEEDPRCTLRAPTTDLAVLAACDLEAVSSFLQEMEVQSALHASNLNNMVKLYEEKWIYTAQS</sequence>
<dbReference type="GeneID" id="27342302"/>
<accession>A0A0D2CN73</accession>
<dbReference type="OrthoDB" id="5958943at2759"/>
<dbReference type="VEuPathDB" id="FungiDB:PV07_03108"/>
<dbReference type="AlphaFoldDB" id="A0A0D2CN73"/>
<feature type="compositionally biased region" description="Polar residues" evidence="1">
    <location>
        <begin position="11"/>
        <end position="24"/>
    </location>
</feature>
<dbReference type="RefSeq" id="XP_016251676.1">
    <property type="nucleotide sequence ID" value="XM_016389774.1"/>
</dbReference>
<keyword evidence="3" id="KW-1185">Reference proteome</keyword>
<proteinExistence type="predicted"/>
<dbReference type="HOGENOM" id="CLU_023801_0_0_1"/>
<reference evidence="2 3" key="1">
    <citation type="submission" date="2015-01" db="EMBL/GenBank/DDBJ databases">
        <title>The Genome Sequence of Cladophialophora immunda CBS83496.</title>
        <authorList>
            <consortium name="The Broad Institute Genomics Platform"/>
            <person name="Cuomo C."/>
            <person name="de Hoog S."/>
            <person name="Gorbushina A."/>
            <person name="Stielow B."/>
            <person name="Teixiera M."/>
            <person name="Abouelleil A."/>
            <person name="Chapman S.B."/>
            <person name="Priest M."/>
            <person name="Young S.K."/>
            <person name="Wortman J."/>
            <person name="Nusbaum C."/>
            <person name="Birren B."/>
        </authorList>
    </citation>
    <scope>NUCLEOTIDE SEQUENCE [LARGE SCALE GENOMIC DNA]</scope>
    <source>
        <strain evidence="2 3">CBS 83496</strain>
    </source>
</reference>
<protein>
    <recommendedName>
        <fullName evidence="4">Transcription factor domain-containing protein</fullName>
    </recommendedName>
</protein>
<evidence type="ECO:0008006" key="4">
    <source>
        <dbReference type="Google" id="ProtNLM"/>
    </source>
</evidence>
<organism evidence="2 3">
    <name type="scientific">Cladophialophora immunda</name>
    <dbReference type="NCBI Taxonomy" id="569365"/>
    <lineage>
        <taxon>Eukaryota</taxon>
        <taxon>Fungi</taxon>
        <taxon>Dikarya</taxon>
        <taxon>Ascomycota</taxon>
        <taxon>Pezizomycotina</taxon>
        <taxon>Eurotiomycetes</taxon>
        <taxon>Chaetothyriomycetidae</taxon>
        <taxon>Chaetothyriales</taxon>
        <taxon>Herpotrichiellaceae</taxon>
        <taxon>Cladophialophora</taxon>
    </lineage>
</organism>
<evidence type="ECO:0000313" key="2">
    <source>
        <dbReference type="EMBL" id="KIW31460.1"/>
    </source>
</evidence>
<evidence type="ECO:0000256" key="1">
    <source>
        <dbReference type="SAM" id="MobiDB-lite"/>
    </source>
</evidence>
<name>A0A0D2CN73_9EURO</name>
<gene>
    <name evidence="2" type="ORF">PV07_03108</name>
</gene>
<evidence type="ECO:0000313" key="3">
    <source>
        <dbReference type="Proteomes" id="UP000054466"/>
    </source>
</evidence>
<feature type="region of interest" description="Disordered" evidence="1">
    <location>
        <begin position="1"/>
        <end position="35"/>
    </location>
</feature>